<evidence type="ECO:0000259" key="2">
    <source>
        <dbReference type="Pfam" id="PF00975"/>
    </source>
</evidence>
<comment type="caution">
    <text evidence="3">The sequence shown here is derived from an EMBL/GenBank/DDBJ whole genome shotgun (WGS) entry which is preliminary data.</text>
</comment>
<evidence type="ECO:0000313" key="3">
    <source>
        <dbReference type="EMBL" id="MDT0261973.1"/>
    </source>
</evidence>
<keyword evidence="4" id="KW-1185">Reference proteome</keyword>
<dbReference type="PANTHER" id="PTHR11487">
    <property type="entry name" value="THIOESTERASE"/>
    <property type="match status" value="1"/>
</dbReference>
<dbReference type="SUPFAM" id="SSF53474">
    <property type="entry name" value="alpha/beta-Hydrolases"/>
    <property type="match status" value="1"/>
</dbReference>
<proteinExistence type="inferred from homology"/>
<evidence type="ECO:0000256" key="1">
    <source>
        <dbReference type="ARBA" id="ARBA00007169"/>
    </source>
</evidence>
<protein>
    <submittedName>
        <fullName evidence="3">Alpha/beta fold hydrolase</fullName>
    </submittedName>
</protein>
<dbReference type="InterPro" id="IPR029058">
    <property type="entry name" value="AB_hydrolase_fold"/>
</dbReference>
<dbReference type="InterPro" id="IPR012223">
    <property type="entry name" value="TEII"/>
</dbReference>
<sequence>MTATVEQSSRWLPLRTPGSTGLPLFCFPHAGAGASAYRSWVGRLPGVEVLPVQAPGREARLREPAYEQLGPMVEELATVVLDAVDGGPYALYGHSLGALVAFETLRKIRRRGATEPAHLIVSGCAAPQCPVEDGPPVTGMSQAELARMLGKLGGTPAWLLSDPELLQMILPAVRADFSVKETYRYVEQAPISVPLTVLASTADPRAAHHLQERWRELTAAEFRLHTLTGGHFAVLEQHERTHQHLSHALAAALGATAG</sequence>
<reference evidence="4" key="1">
    <citation type="submission" date="2023-07" db="EMBL/GenBank/DDBJ databases">
        <title>30 novel species of actinomycetes from the DSMZ collection.</title>
        <authorList>
            <person name="Nouioui I."/>
        </authorList>
    </citation>
    <scope>NUCLEOTIDE SEQUENCE [LARGE SCALE GENOMIC DNA]</scope>
    <source>
        <strain evidence="4">DSM 44399</strain>
    </source>
</reference>
<gene>
    <name evidence="3" type="ORF">RM423_11250</name>
</gene>
<dbReference type="InterPro" id="IPR001031">
    <property type="entry name" value="Thioesterase"/>
</dbReference>
<dbReference type="EMBL" id="JAVREH010000012">
    <property type="protein sequence ID" value="MDT0261973.1"/>
    <property type="molecule type" value="Genomic_DNA"/>
</dbReference>
<keyword evidence="3" id="KW-0378">Hydrolase</keyword>
<name>A0ABU2JB69_9ACTN</name>
<dbReference type="Gene3D" id="3.40.50.1820">
    <property type="entry name" value="alpha/beta hydrolase"/>
    <property type="match status" value="1"/>
</dbReference>
<dbReference type="Pfam" id="PF00975">
    <property type="entry name" value="Thioesterase"/>
    <property type="match status" value="1"/>
</dbReference>
<organism evidence="3 4">
    <name type="scientific">Jatrophihabitans lederbergiae</name>
    <dbReference type="NCBI Taxonomy" id="3075547"/>
    <lineage>
        <taxon>Bacteria</taxon>
        <taxon>Bacillati</taxon>
        <taxon>Actinomycetota</taxon>
        <taxon>Actinomycetes</taxon>
        <taxon>Jatrophihabitantales</taxon>
        <taxon>Jatrophihabitantaceae</taxon>
        <taxon>Jatrophihabitans</taxon>
    </lineage>
</organism>
<evidence type="ECO:0000313" key="4">
    <source>
        <dbReference type="Proteomes" id="UP001183176"/>
    </source>
</evidence>
<accession>A0ABU2JB69</accession>
<comment type="similarity">
    <text evidence="1">Belongs to the thioesterase family.</text>
</comment>
<feature type="domain" description="Thioesterase" evidence="2">
    <location>
        <begin position="23"/>
        <end position="247"/>
    </location>
</feature>
<dbReference type="Proteomes" id="UP001183176">
    <property type="component" value="Unassembled WGS sequence"/>
</dbReference>
<dbReference type="RefSeq" id="WP_311423127.1">
    <property type="nucleotide sequence ID" value="NZ_JAVREH010000012.1"/>
</dbReference>
<dbReference type="GO" id="GO:0016787">
    <property type="term" value="F:hydrolase activity"/>
    <property type="evidence" value="ECO:0007669"/>
    <property type="project" value="UniProtKB-KW"/>
</dbReference>
<dbReference type="PANTHER" id="PTHR11487:SF0">
    <property type="entry name" value="S-ACYL FATTY ACID SYNTHASE THIOESTERASE, MEDIUM CHAIN"/>
    <property type="match status" value="1"/>
</dbReference>